<protein>
    <recommendedName>
        <fullName evidence="2">Lipoyl-binding domain-containing protein</fullName>
    </recommendedName>
</protein>
<dbReference type="AlphaFoldDB" id="A0A2S7T539"/>
<dbReference type="PROSITE" id="PS50968">
    <property type="entry name" value="BIOTINYL_LIPOYL"/>
    <property type="match status" value="1"/>
</dbReference>
<dbReference type="PANTHER" id="PTHR45266:SF3">
    <property type="entry name" value="OXALOACETATE DECARBOXYLASE ALPHA CHAIN"/>
    <property type="match status" value="1"/>
</dbReference>
<dbReference type="Gene3D" id="2.40.50.100">
    <property type="match status" value="1"/>
</dbReference>
<comment type="caution">
    <text evidence="3">The sequence shown here is derived from an EMBL/GenBank/DDBJ whole genome shotgun (WGS) entry which is preliminary data.</text>
</comment>
<gene>
    <name evidence="3" type="ORF">BST99_02240</name>
</gene>
<dbReference type="InterPro" id="IPR001882">
    <property type="entry name" value="Biotin_BS"/>
</dbReference>
<dbReference type="FunFam" id="2.40.50.100:FF:000003">
    <property type="entry name" value="Acetyl-CoA carboxylase biotin carboxyl carrier protein"/>
    <property type="match status" value="1"/>
</dbReference>
<dbReference type="EMBL" id="MQVX01000001">
    <property type="protein sequence ID" value="PQJ14718.1"/>
    <property type="molecule type" value="Genomic_DNA"/>
</dbReference>
<dbReference type="PROSITE" id="PS00188">
    <property type="entry name" value="BIOTIN"/>
    <property type="match status" value="1"/>
</dbReference>
<name>A0A2S7T539_9FLAO</name>
<dbReference type="Pfam" id="PF00364">
    <property type="entry name" value="Biotin_lipoyl"/>
    <property type="match status" value="1"/>
</dbReference>
<dbReference type="InterPro" id="IPR050709">
    <property type="entry name" value="Biotin_Carboxyl_Carrier/Decarb"/>
</dbReference>
<dbReference type="InterPro" id="IPR000089">
    <property type="entry name" value="Biotin_lipoyl"/>
</dbReference>
<proteinExistence type="predicted"/>
<dbReference type="PANTHER" id="PTHR45266">
    <property type="entry name" value="OXALOACETATE DECARBOXYLASE ALPHA CHAIN"/>
    <property type="match status" value="1"/>
</dbReference>
<dbReference type="SUPFAM" id="SSF51230">
    <property type="entry name" value="Single hybrid motif"/>
    <property type="match status" value="1"/>
</dbReference>
<evidence type="ECO:0000259" key="2">
    <source>
        <dbReference type="PROSITE" id="PS50968"/>
    </source>
</evidence>
<accession>A0A2S7T539</accession>
<evidence type="ECO:0000256" key="1">
    <source>
        <dbReference type="ARBA" id="ARBA00023267"/>
    </source>
</evidence>
<reference evidence="4" key="1">
    <citation type="submission" date="2016-11" db="EMBL/GenBank/DDBJ databases">
        <title>Trade-off between light-utilization and light-protection in marine flavobacteria.</title>
        <authorList>
            <person name="Kumagai Y."/>
            <person name="Yoshizawa S."/>
            <person name="Kogure K."/>
        </authorList>
    </citation>
    <scope>NUCLEOTIDE SEQUENCE [LARGE SCALE GENOMIC DNA]</scope>
    <source>
        <strain evidence="4">SG-18</strain>
    </source>
</reference>
<evidence type="ECO:0000313" key="3">
    <source>
        <dbReference type="EMBL" id="PQJ14718.1"/>
    </source>
</evidence>
<organism evidence="3 4">
    <name type="scientific">Aureicoccus marinus</name>
    <dbReference type="NCBI Taxonomy" id="754435"/>
    <lineage>
        <taxon>Bacteria</taxon>
        <taxon>Pseudomonadati</taxon>
        <taxon>Bacteroidota</taxon>
        <taxon>Flavobacteriia</taxon>
        <taxon>Flavobacteriales</taxon>
        <taxon>Flavobacteriaceae</taxon>
        <taxon>Aureicoccus</taxon>
    </lineage>
</organism>
<feature type="domain" description="Lipoyl-binding" evidence="2">
    <location>
        <begin position="79"/>
        <end position="161"/>
    </location>
</feature>
<dbReference type="CDD" id="cd06850">
    <property type="entry name" value="biotinyl_domain"/>
    <property type="match status" value="1"/>
</dbReference>
<dbReference type="InterPro" id="IPR011053">
    <property type="entry name" value="Single_hybrid_motif"/>
</dbReference>
<dbReference type="Proteomes" id="UP000239366">
    <property type="component" value="Unassembled WGS sequence"/>
</dbReference>
<evidence type="ECO:0000313" key="4">
    <source>
        <dbReference type="Proteomes" id="UP000239366"/>
    </source>
</evidence>
<keyword evidence="1" id="KW-0092">Biotin</keyword>
<sequence>MKQSYSISVDDQHTFELSAADLKELDVHRVSPTSLHVLYRGESFLLEVKEAQFHQKKYQIQRGSTPHDIQIVNPLDALISSLGFSLDSKNDIQQITAPMPGLILDIHVKAGQEVQENDPLLILEAMKMENVVASPRGGVIKEVHVSQGTAVEKSQLLIEFEND</sequence>
<keyword evidence="4" id="KW-1185">Reference proteome</keyword>
<dbReference type="OrthoDB" id="9812676at2"/>
<dbReference type="RefSeq" id="WP_105000352.1">
    <property type="nucleotide sequence ID" value="NZ_MQVX01000001.1"/>
</dbReference>